<dbReference type="RefSeq" id="WP_187778162.1">
    <property type="nucleotide sequence ID" value="NZ_JACTUZ010000025.1"/>
</dbReference>
<organism evidence="1 2">
    <name type="scientific">Pseudoroseomonas ludipueritiae</name>
    <dbReference type="NCBI Taxonomy" id="198093"/>
    <lineage>
        <taxon>Bacteria</taxon>
        <taxon>Pseudomonadati</taxon>
        <taxon>Pseudomonadota</taxon>
        <taxon>Alphaproteobacteria</taxon>
        <taxon>Acetobacterales</taxon>
        <taxon>Acetobacteraceae</taxon>
        <taxon>Pseudoroseomonas</taxon>
    </lineage>
</organism>
<evidence type="ECO:0000313" key="2">
    <source>
        <dbReference type="Proteomes" id="UP000603940"/>
    </source>
</evidence>
<evidence type="ECO:0000313" key="1">
    <source>
        <dbReference type="EMBL" id="MBC9177009.1"/>
    </source>
</evidence>
<keyword evidence="2" id="KW-1185">Reference proteome</keyword>
<dbReference type="Proteomes" id="UP000603940">
    <property type="component" value="Unassembled WGS sequence"/>
</dbReference>
<protein>
    <submittedName>
        <fullName evidence="1">Zinc-binding dehydrogenase</fullName>
    </submittedName>
</protein>
<dbReference type="EMBL" id="JACTUZ010000025">
    <property type="protein sequence ID" value="MBC9177009.1"/>
    <property type="molecule type" value="Genomic_DNA"/>
</dbReference>
<accession>A0ABR7R5G4</accession>
<gene>
    <name evidence="1" type="ORF">IBL25_08645</name>
</gene>
<comment type="caution">
    <text evidence="1">The sequence shown here is derived from an EMBL/GenBank/DDBJ whole genome shotgun (WGS) entry which is preliminary data.</text>
</comment>
<dbReference type="Gene3D" id="3.90.180.10">
    <property type="entry name" value="Medium-chain alcohol dehydrogenases, catalytic domain"/>
    <property type="match status" value="1"/>
</dbReference>
<proteinExistence type="predicted"/>
<name>A0ABR7R5G4_9PROT</name>
<dbReference type="Pfam" id="PF13602">
    <property type="entry name" value="ADH_zinc_N_2"/>
    <property type="match status" value="1"/>
</dbReference>
<reference evidence="1 2" key="1">
    <citation type="journal article" date="2009" name="Int. J. Syst. Evol. Microbiol.">
        <title>Transfer of Teichococcus ludipueritiae and Muricoccus roseus to the genus Roseomonas, as Roseomonas ludipueritiae comb. nov. and Roseomonas rosea comb. nov., respectively, and emended description of the genus Roseomonas.</title>
        <authorList>
            <person name="Sanchez-Porro C."/>
            <person name="Gallego V."/>
            <person name="Busse H.J."/>
            <person name="Kampfer P."/>
            <person name="Ventosa A."/>
        </authorList>
    </citation>
    <scope>NUCLEOTIDE SEQUENCE [LARGE SCALE GENOMIC DNA]</scope>
    <source>
        <strain evidence="1 2">DSM 14915</strain>
    </source>
</reference>
<sequence length="55" mass="5863">MEAGRLRLPIAAEYPLDQAAEALAGMRANGHFGKILLPPQAHAAAQLTARDRPSQ</sequence>